<evidence type="ECO:0000256" key="1">
    <source>
        <dbReference type="ARBA" id="ARBA00000085"/>
    </source>
</evidence>
<dbReference type="InterPro" id="IPR047770">
    <property type="entry name" value="RegB"/>
</dbReference>
<keyword evidence="8 12" id="KW-0418">Kinase</keyword>
<dbReference type="Gene3D" id="1.10.287.130">
    <property type="match status" value="1"/>
</dbReference>
<feature type="transmembrane region" description="Helical" evidence="10">
    <location>
        <begin position="159"/>
        <end position="182"/>
    </location>
</feature>
<dbReference type="SUPFAM" id="SSF47384">
    <property type="entry name" value="Homodimeric domain of signal transducing histidine kinase"/>
    <property type="match status" value="1"/>
</dbReference>
<keyword evidence="5" id="KW-0597">Phosphoprotein</keyword>
<evidence type="ECO:0000259" key="11">
    <source>
        <dbReference type="PROSITE" id="PS50109"/>
    </source>
</evidence>
<evidence type="ECO:0000256" key="3">
    <source>
        <dbReference type="ARBA" id="ARBA00012438"/>
    </source>
</evidence>
<dbReference type="InterPro" id="IPR050980">
    <property type="entry name" value="2C_sensor_his_kinase"/>
</dbReference>
<keyword evidence="10" id="KW-1133">Transmembrane helix</keyword>
<dbReference type="SMART" id="SM00388">
    <property type="entry name" value="HisKA"/>
    <property type="match status" value="1"/>
</dbReference>
<dbReference type="PROSITE" id="PS50109">
    <property type="entry name" value="HIS_KIN"/>
    <property type="match status" value="1"/>
</dbReference>
<keyword evidence="10" id="KW-0472">Membrane</keyword>
<dbReference type="Proteomes" id="UP001451782">
    <property type="component" value="Chromosome"/>
</dbReference>
<evidence type="ECO:0000313" key="12">
    <source>
        <dbReference type="EMBL" id="WZU63051.1"/>
    </source>
</evidence>
<keyword evidence="10" id="KW-0812">Transmembrane</keyword>
<evidence type="ECO:0000256" key="9">
    <source>
        <dbReference type="ARBA" id="ARBA00022840"/>
    </source>
</evidence>
<reference evidence="12 13" key="1">
    <citation type="submission" date="2024-04" db="EMBL/GenBank/DDBJ databases">
        <title>Phylogenomic analyses of a clade within the roseobacter group suggest taxonomic reassignments of species of the genera Aestuariivita, Citreicella, Loktanella, Nautella, Pelagibaca, Ruegeria, Thalassobius, Thiobacimonas and Tropicibacter, and the proposal o.</title>
        <authorList>
            <person name="Jeon C.O."/>
        </authorList>
    </citation>
    <scope>NUCLEOTIDE SEQUENCE [LARGE SCALE GENOMIC DNA]</scope>
    <source>
        <strain evidence="12 13">G8-12</strain>
    </source>
</reference>
<feature type="domain" description="Histidine kinase" evidence="11">
    <location>
        <begin position="218"/>
        <end position="445"/>
    </location>
</feature>
<keyword evidence="7" id="KW-0547">Nucleotide-binding</keyword>
<dbReference type="KEGG" id="yag:AABB28_14460"/>
<dbReference type="Pfam" id="PF00512">
    <property type="entry name" value="HisKA"/>
    <property type="match status" value="1"/>
</dbReference>
<evidence type="ECO:0000313" key="13">
    <source>
        <dbReference type="Proteomes" id="UP001451782"/>
    </source>
</evidence>
<evidence type="ECO:0000256" key="2">
    <source>
        <dbReference type="ARBA" id="ARBA00004651"/>
    </source>
</evidence>
<dbReference type="InterPro" id="IPR036890">
    <property type="entry name" value="HATPase_C_sf"/>
</dbReference>
<feature type="transmembrane region" description="Helical" evidence="10">
    <location>
        <begin position="51"/>
        <end position="72"/>
    </location>
</feature>
<evidence type="ECO:0000256" key="6">
    <source>
        <dbReference type="ARBA" id="ARBA00022679"/>
    </source>
</evidence>
<evidence type="ECO:0000256" key="8">
    <source>
        <dbReference type="ARBA" id="ARBA00022777"/>
    </source>
</evidence>
<dbReference type="GO" id="GO:0005886">
    <property type="term" value="C:plasma membrane"/>
    <property type="evidence" value="ECO:0007669"/>
    <property type="project" value="UniProtKB-SubCell"/>
</dbReference>
<keyword evidence="6" id="KW-0808">Transferase</keyword>
<dbReference type="PANTHER" id="PTHR44936">
    <property type="entry name" value="SENSOR PROTEIN CREC"/>
    <property type="match status" value="1"/>
</dbReference>
<dbReference type="PANTHER" id="PTHR44936:SF10">
    <property type="entry name" value="SENSOR PROTEIN RSTB"/>
    <property type="match status" value="1"/>
</dbReference>
<keyword evidence="4" id="KW-1003">Cell membrane</keyword>
<name>A0AAN0M0U0_9RHOB</name>
<keyword evidence="9" id="KW-0067">ATP-binding</keyword>
<dbReference type="NCBIfam" id="NF045988">
    <property type="entry name" value="HisKinRegBRhodob"/>
    <property type="match status" value="1"/>
</dbReference>
<keyword evidence="13" id="KW-1185">Reference proteome</keyword>
<dbReference type="Gene3D" id="3.30.565.10">
    <property type="entry name" value="Histidine kinase-like ATPase, C-terminal domain"/>
    <property type="match status" value="1"/>
</dbReference>
<dbReference type="EC" id="2.7.13.3" evidence="3"/>
<dbReference type="InterPro" id="IPR003661">
    <property type="entry name" value="HisK_dim/P_dom"/>
</dbReference>
<dbReference type="RefSeq" id="WP_342069448.1">
    <property type="nucleotide sequence ID" value="NZ_CP151762.1"/>
</dbReference>
<dbReference type="NCBIfam" id="NF033792">
    <property type="entry name" value="ActS_PrrB_HisK"/>
    <property type="match status" value="1"/>
</dbReference>
<dbReference type="InterPro" id="IPR036097">
    <property type="entry name" value="HisK_dim/P_sf"/>
</dbReference>
<proteinExistence type="predicted"/>
<accession>A0AAN0M0U0</accession>
<dbReference type="InterPro" id="IPR005467">
    <property type="entry name" value="His_kinase_dom"/>
</dbReference>
<dbReference type="InterPro" id="IPR004358">
    <property type="entry name" value="Sig_transdc_His_kin-like_C"/>
</dbReference>
<dbReference type="GO" id="GO:0005524">
    <property type="term" value="F:ATP binding"/>
    <property type="evidence" value="ECO:0007669"/>
    <property type="project" value="UniProtKB-KW"/>
</dbReference>
<dbReference type="Pfam" id="PF02518">
    <property type="entry name" value="HATPase_c"/>
    <property type="match status" value="1"/>
</dbReference>
<evidence type="ECO:0000256" key="4">
    <source>
        <dbReference type="ARBA" id="ARBA00022475"/>
    </source>
</evidence>
<feature type="transmembrane region" description="Helical" evidence="10">
    <location>
        <begin position="84"/>
        <end position="102"/>
    </location>
</feature>
<dbReference type="InterPro" id="IPR003594">
    <property type="entry name" value="HATPase_dom"/>
</dbReference>
<evidence type="ECO:0000256" key="5">
    <source>
        <dbReference type="ARBA" id="ARBA00022553"/>
    </source>
</evidence>
<dbReference type="SUPFAM" id="SSF55874">
    <property type="entry name" value="ATPase domain of HSP90 chaperone/DNA topoisomerase II/histidine kinase"/>
    <property type="match status" value="1"/>
</dbReference>
<comment type="subcellular location">
    <subcellularLocation>
        <location evidence="2">Cell membrane</location>
        <topology evidence="2">Multi-pass membrane protein</topology>
    </subcellularLocation>
</comment>
<evidence type="ECO:0000256" key="7">
    <source>
        <dbReference type="ARBA" id="ARBA00022741"/>
    </source>
</evidence>
<feature type="transmembrane region" description="Helical" evidence="10">
    <location>
        <begin position="130"/>
        <end position="147"/>
    </location>
</feature>
<dbReference type="GO" id="GO:0000155">
    <property type="term" value="F:phosphorelay sensor kinase activity"/>
    <property type="evidence" value="ECO:0007669"/>
    <property type="project" value="InterPro"/>
</dbReference>
<organism evidence="12 13">
    <name type="scientific">Yoonia algicola</name>
    <dbReference type="NCBI Taxonomy" id="3137368"/>
    <lineage>
        <taxon>Bacteria</taxon>
        <taxon>Pseudomonadati</taxon>
        <taxon>Pseudomonadota</taxon>
        <taxon>Alphaproteobacteria</taxon>
        <taxon>Rhodobacterales</taxon>
        <taxon>Paracoccaceae</taxon>
        <taxon>Yoonia</taxon>
    </lineage>
</organism>
<comment type="catalytic activity">
    <reaction evidence="1">
        <text>ATP + protein L-histidine = ADP + protein N-phospho-L-histidine.</text>
        <dbReference type="EC" id="2.7.13.3"/>
    </reaction>
</comment>
<gene>
    <name evidence="12" type="ORF">AABB28_14460</name>
</gene>
<dbReference type="PRINTS" id="PR00344">
    <property type="entry name" value="BCTRLSENSOR"/>
</dbReference>
<dbReference type="CDD" id="cd00082">
    <property type="entry name" value="HisKA"/>
    <property type="match status" value="1"/>
</dbReference>
<protein>
    <recommendedName>
        <fullName evidence="3">histidine kinase</fullName>
        <ecNumber evidence="3">2.7.13.3</ecNumber>
    </recommendedName>
</protein>
<dbReference type="EMBL" id="CP151762">
    <property type="protein sequence ID" value="WZU63051.1"/>
    <property type="molecule type" value="Genomic_DNA"/>
</dbReference>
<feature type="transmembrane region" description="Helical" evidence="10">
    <location>
        <begin position="26"/>
        <end position="45"/>
    </location>
</feature>
<dbReference type="SMART" id="SM00387">
    <property type="entry name" value="HATPase_c"/>
    <property type="match status" value="1"/>
</dbReference>
<evidence type="ECO:0000256" key="10">
    <source>
        <dbReference type="SAM" id="Phobius"/>
    </source>
</evidence>
<dbReference type="AlphaFoldDB" id="A0AAN0M0U0"/>
<sequence length="538" mass="59381">MPGTENLLIKGQAHTDWVRLRTLVTLRWFAIVGQAIAIFVAVRIYEIDIAVGQSALVVTAAVIANLVSLFAYPSNKRLTDFEATLWLVFDLIQLSLLLYLTGGLNNPFAMLVLAPVTISATVLHLRSTIFLGLAAITIVTIISRYNLPLVTSEGVVLVLPVLFQFGFWAALLISLVFLAFYARQVTSEMNAMNEALLATQLALSREQKLTDLGGVVAAAAHELGTPLATIKLVSSELREELADRPDLLEDAVLISSQADRCRDILRSMGRVGKDDLHLRNVPIEIVAREAAEPHRNRGKDVEFNVEPLEGGSLTQPNIQRRPEIIHGLRNLIQNAVDFSQSQVTIDVTWSDTVINIKISDDGKGFPQSIIGRIGDPYVRRRRFSEDGARRPGYEGMGLGLFIAKTLLERSGATLSFSNSRRPGHASWTGHPTGGAVVEVSWPSNALLLRGQANDAPLGKTNQSPPGRDIVSRINTTLTLLTDALTEQRQDRTKNVDKHGRVWRHRWRGYSWCYGDHVHFADQSGNSHEATDKHPTPLR</sequence>